<accession>A0ABT7UDF2</accession>
<evidence type="ECO:0000313" key="2">
    <source>
        <dbReference type="Proteomes" id="UP001529340"/>
    </source>
</evidence>
<name>A0ABT7UDF2_9FIRM</name>
<keyword evidence="1" id="KW-0378">Hydrolase</keyword>
<protein>
    <submittedName>
        <fullName evidence="1">HAD-IIB family hydrolase</fullName>
    </submittedName>
</protein>
<dbReference type="NCBIfam" id="TIGR01484">
    <property type="entry name" value="HAD-SF-IIB"/>
    <property type="match status" value="1"/>
</dbReference>
<comment type="caution">
    <text evidence="1">The sequence shown here is derived from an EMBL/GenBank/DDBJ whole genome shotgun (WGS) entry which is preliminary data.</text>
</comment>
<organism evidence="1 2">
    <name type="scientific">Amedibacillus dolichus</name>
    <dbReference type="NCBI Taxonomy" id="31971"/>
    <lineage>
        <taxon>Bacteria</taxon>
        <taxon>Bacillati</taxon>
        <taxon>Bacillota</taxon>
        <taxon>Erysipelotrichia</taxon>
        <taxon>Erysipelotrichales</taxon>
        <taxon>Erysipelotrichaceae</taxon>
        <taxon>Amedibacillus</taxon>
    </lineage>
</organism>
<dbReference type="GO" id="GO:0016787">
    <property type="term" value="F:hydrolase activity"/>
    <property type="evidence" value="ECO:0007669"/>
    <property type="project" value="UniProtKB-KW"/>
</dbReference>
<dbReference type="Proteomes" id="UP001529340">
    <property type="component" value="Unassembled WGS sequence"/>
</dbReference>
<dbReference type="PANTHER" id="PTHR10000:SF8">
    <property type="entry name" value="HAD SUPERFAMILY HYDROLASE-LIKE, TYPE 3"/>
    <property type="match status" value="1"/>
</dbReference>
<evidence type="ECO:0000313" key="1">
    <source>
        <dbReference type="EMBL" id="MDM8157658.1"/>
    </source>
</evidence>
<dbReference type="PANTHER" id="PTHR10000">
    <property type="entry name" value="PHOSPHOSERINE PHOSPHATASE"/>
    <property type="match status" value="1"/>
</dbReference>
<dbReference type="SUPFAM" id="SSF56784">
    <property type="entry name" value="HAD-like"/>
    <property type="match status" value="1"/>
</dbReference>
<dbReference type="InterPro" id="IPR023214">
    <property type="entry name" value="HAD_sf"/>
</dbReference>
<dbReference type="InterPro" id="IPR006379">
    <property type="entry name" value="HAD-SF_hydro_IIB"/>
</dbReference>
<dbReference type="EMBL" id="JAUDCG010000037">
    <property type="protein sequence ID" value="MDM8157658.1"/>
    <property type="molecule type" value="Genomic_DNA"/>
</dbReference>
<proteinExistence type="predicted"/>
<reference evidence="1" key="2">
    <citation type="submission" date="2023-06" db="EMBL/GenBank/DDBJ databases">
        <authorList>
            <person name="Zeman M."/>
            <person name="Kubasova T."/>
            <person name="Jahodarova E."/>
            <person name="Nykrynova M."/>
            <person name="Rychlik I."/>
        </authorList>
    </citation>
    <scope>NUCLEOTIDE SEQUENCE</scope>
    <source>
        <strain evidence="1">ET39</strain>
    </source>
</reference>
<keyword evidence="2" id="KW-1185">Reference proteome</keyword>
<gene>
    <name evidence="1" type="ORF">QUV96_08410</name>
</gene>
<dbReference type="Gene3D" id="3.30.1240.10">
    <property type="match status" value="1"/>
</dbReference>
<dbReference type="InterPro" id="IPR036412">
    <property type="entry name" value="HAD-like_sf"/>
</dbReference>
<dbReference type="Gene3D" id="3.40.50.1000">
    <property type="entry name" value="HAD superfamily/HAD-like"/>
    <property type="match status" value="1"/>
</dbReference>
<reference evidence="1" key="1">
    <citation type="submission" date="2023-06" db="EMBL/GenBank/DDBJ databases">
        <title>Identification and characterization of horizontal gene transfer across gut microbiota members of farm animals based on homology search.</title>
        <authorList>
            <person name="Schwarzerova J."/>
            <person name="Nykrynova M."/>
            <person name="Jureckova K."/>
            <person name="Cejkova D."/>
            <person name="Rychlik I."/>
        </authorList>
    </citation>
    <scope>NUCLEOTIDE SEQUENCE</scope>
    <source>
        <strain evidence="1">ET39</strain>
    </source>
</reference>
<dbReference type="Pfam" id="PF08282">
    <property type="entry name" value="Hydrolase_3"/>
    <property type="match status" value="1"/>
</dbReference>
<dbReference type="RefSeq" id="WP_289608103.1">
    <property type="nucleotide sequence ID" value="NZ_JAUDCG010000037.1"/>
</dbReference>
<sequence>MIVTKQQFKLIITDHDGTLVNDERKLLPQTRETLERLHAQGYLFGLASGRTVADAKTFPSKWGLSFDFDVIIGLGGGEIWDGVHQRLQKGKQLRPSVVKEIVELLAPFDLSISIIYPDGRHLVSKMDRFTKESMYRNPNDRYEFPKDLSALWQEEAPKVLCRIDEERMPQLEAYVKAHPSPHYWGFKTRPDIYEFMDPENTKSNGLRKICRLLDISLEEVMAFGDTTNDNDLLACCYGVCMANGSEDTKAFSKDVTRYTNNENGVGDYIERHLLQGK</sequence>